<evidence type="ECO:0000313" key="1">
    <source>
        <dbReference type="EMBL" id="UUI65200.1"/>
    </source>
</evidence>
<dbReference type="RefSeq" id="WP_256791338.1">
    <property type="nucleotide sequence ID" value="NZ_CP101989.1"/>
</dbReference>
<accession>A0ABY5K7Z4</accession>
<keyword evidence="2" id="KW-1185">Reference proteome</keyword>
<gene>
    <name evidence="1" type="ORF">NP075_00175</name>
</gene>
<name>A0ABY5K7Z4_9CELL</name>
<dbReference type="EMBL" id="CP101989">
    <property type="protein sequence ID" value="UUI65200.1"/>
    <property type="molecule type" value="Genomic_DNA"/>
</dbReference>
<reference evidence="1 2" key="1">
    <citation type="submission" date="2022-07" db="EMBL/GenBank/DDBJ databases">
        <title>Novel species in genus cellulomonas.</title>
        <authorList>
            <person name="Ye L."/>
        </authorList>
    </citation>
    <scope>NUCLEOTIDE SEQUENCE [LARGE SCALE GENOMIC DNA]</scope>
    <source>
        <strain evidence="2">zg-Y908</strain>
    </source>
</reference>
<sequence>MPYDSDGHVEALVLDAVAAYDPDHVVLYAPTFAELEAVEPGSVQVGDGRGGLLEGDERAELLRANPNFVPGPTRQGHTARLLVAARCTPFRSPYRDDPDRADLQSRIGVESYAGLVTAERFLPTGPMRVLAPDPGWTSDGALWVSATHGLPPAQWSGSSARPEPPATELWKWALGSRSWLAPTPPPDLVIGGAAEDGEPEQAPTWFARLDSGVAEIVQGYAHDRIAVVLGDTASDFALAAIYSVLLRTAHWVPDEVLRDPSSEAHLAGALRSTQLDLEHVGEKLNLVSTSLSSDRVEEQFAALMRSAPVVVIDDEPRSHEGFTTGPPALESGLASRYLEEGVGSQLAIPVRVDAGGTSTTLTSFMPPTPTQSGLILNSVYWLVDVQTRPQSFPSGRGLAPGALLAPDNEWPPTIRASRFGSTLNPASQGFVAAGAVMSGRLARPILRFPGLRDWADAMAGREGHSVRHSASGQRAQFVASRLGSRQALTDLVNSPFLHALRQFDRRASQVRVKSKRHVDGVVDLDGDRAYLSAQAIGKAAGYAVVPEVRELLDRLCTAELARRGLILKCTSCRRASFHSVDSLSQLFRCPRCDASNALNAHAWLTKSAEPEWTYDLHSTLREVINQDGAVPFLAGEQLASRAQRRVSYDDCPELEILRDGKPVAEFDLLAHVDGEVIVVEAKSAGHLGTTAAMRKATARKLALAARLLRADAVCLATSATEWNQTDVERVRSALTEECSHAVALRTVELLAPPPPPIAASEEPT</sequence>
<evidence type="ECO:0000313" key="2">
    <source>
        <dbReference type="Proteomes" id="UP001317322"/>
    </source>
</evidence>
<protein>
    <submittedName>
        <fullName evidence="1">Uncharacterized protein</fullName>
    </submittedName>
</protein>
<proteinExistence type="predicted"/>
<dbReference type="Proteomes" id="UP001317322">
    <property type="component" value="Chromosome"/>
</dbReference>
<organism evidence="1 2">
    <name type="scientific">Cellulomonas wangsupingiae</name>
    <dbReference type="NCBI Taxonomy" id="2968085"/>
    <lineage>
        <taxon>Bacteria</taxon>
        <taxon>Bacillati</taxon>
        <taxon>Actinomycetota</taxon>
        <taxon>Actinomycetes</taxon>
        <taxon>Micrococcales</taxon>
        <taxon>Cellulomonadaceae</taxon>
        <taxon>Cellulomonas</taxon>
    </lineage>
</organism>